<dbReference type="AlphaFoldDB" id="A0ABD6EHQ0"/>
<dbReference type="InterPro" id="IPR050230">
    <property type="entry name" value="CALM/Myosin/TropC-like"/>
</dbReference>
<keyword evidence="5" id="KW-1185">Reference proteome</keyword>
<evidence type="ECO:0000313" key="5">
    <source>
        <dbReference type="Proteomes" id="UP001608902"/>
    </source>
</evidence>
<dbReference type="PROSITE" id="PS50222">
    <property type="entry name" value="EF_HAND_2"/>
    <property type="match status" value="3"/>
</dbReference>
<name>A0ABD6EHQ0_9BILA</name>
<dbReference type="CDD" id="cd00051">
    <property type="entry name" value="EFh"/>
    <property type="match status" value="1"/>
</dbReference>
<dbReference type="PANTHER" id="PTHR23048:SF59">
    <property type="entry name" value="EF-HAND SUPERFAMILY PROTEIN"/>
    <property type="match status" value="1"/>
</dbReference>
<feature type="domain" description="EF-hand" evidence="3">
    <location>
        <begin position="31"/>
        <end position="66"/>
    </location>
</feature>
<keyword evidence="1" id="KW-0677">Repeat</keyword>
<feature type="domain" description="EF-hand" evidence="3">
    <location>
        <begin position="110"/>
        <end position="145"/>
    </location>
</feature>
<accession>A0ABD6EHQ0</accession>
<dbReference type="InterPro" id="IPR002048">
    <property type="entry name" value="EF_hand_dom"/>
</dbReference>
<dbReference type="EMBL" id="JBGFUD010004259">
    <property type="protein sequence ID" value="MFH4979493.1"/>
    <property type="molecule type" value="Genomic_DNA"/>
</dbReference>
<dbReference type="SMART" id="SM00054">
    <property type="entry name" value="EFh"/>
    <property type="match status" value="3"/>
</dbReference>
<comment type="caution">
    <text evidence="4">The sequence shown here is derived from an EMBL/GenBank/DDBJ whole genome shotgun (WGS) entry which is preliminary data.</text>
</comment>
<proteinExistence type="predicted"/>
<dbReference type="InterPro" id="IPR011992">
    <property type="entry name" value="EF-hand-dom_pair"/>
</dbReference>
<evidence type="ECO:0000259" key="3">
    <source>
        <dbReference type="PROSITE" id="PS50222"/>
    </source>
</evidence>
<dbReference type="PROSITE" id="PS00018">
    <property type="entry name" value="EF_HAND_1"/>
    <property type="match status" value="1"/>
</dbReference>
<evidence type="ECO:0000256" key="1">
    <source>
        <dbReference type="ARBA" id="ARBA00022737"/>
    </source>
</evidence>
<feature type="domain" description="EF-hand" evidence="3">
    <location>
        <begin position="146"/>
        <end position="181"/>
    </location>
</feature>
<organism evidence="4 5">
    <name type="scientific">Gnathostoma spinigerum</name>
    <dbReference type="NCBI Taxonomy" id="75299"/>
    <lineage>
        <taxon>Eukaryota</taxon>
        <taxon>Metazoa</taxon>
        <taxon>Ecdysozoa</taxon>
        <taxon>Nematoda</taxon>
        <taxon>Chromadorea</taxon>
        <taxon>Rhabditida</taxon>
        <taxon>Spirurina</taxon>
        <taxon>Gnathostomatomorpha</taxon>
        <taxon>Gnathostomatoidea</taxon>
        <taxon>Gnathostomatidae</taxon>
        <taxon>Gnathostoma</taxon>
    </lineage>
</organism>
<dbReference type="FunFam" id="1.10.238.10:FF:000001">
    <property type="entry name" value="Calmodulin 1"/>
    <property type="match status" value="1"/>
</dbReference>
<dbReference type="Proteomes" id="UP001608902">
    <property type="component" value="Unassembled WGS sequence"/>
</dbReference>
<dbReference type="Gene3D" id="1.10.238.10">
    <property type="entry name" value="EF-hand"/>
    <property type="match status" value="2"/>
</dbReference>
<sequence>MTPFFVVYLVVQKIRFLARMIMQHFGVISAMSRKELEVVFNTYDTNGTGAVPVSALKNVLRCLGFEPRRCEVVDLEAKVLARRKKLGLSQGIFNVDDLVDVLGSRLNEENRMAEMRAAFELFDSDSKGYITVEDLRKVTQELGENLDEDQLKEMICEADSSGEGRVTEEEFYKIMKKTHLY</sequence>
<reference evidence="4 5" key="1">
    <citation type="submission" date="2024-08" db="EMBL/GenBank/DDBJ databases">
        <title>Gnathostoma spinigerum genome.</title>
        <authorList>
            <person name="Gonzalez-Bertolin B."/>
            <person name="Monzon S."/>
            <person name="Zaballos A."/>
            <person name="Jimenez P."/>
            <person name="Dekumyoy P."/>
            <person name="Varona S."/>
            <person name="Cuesta I."/>
            <person name="Sumanam S."/>
            <person name="Adisakwattana P."/>
            <person name="Gasser R.B."/>
            <person name="Hernandez-Gonzalez A."/>
            <person name="Young N.D."/>
            <person name="Perteguer M.J."/>
        </authorList>
    </citation>
    <scope>NUCLEOTIDE SEQUENCE [LARGE SCALE GENOMIC DNA]</scope>
    <source>
        <strain evidence="4">AL3</strain>
        <tissue evidence="4">Liver</tissue>
    </source>
</reference>
<protein>
    <recommendedName>
        <fullName evidence="3">EF-hand domain-containing protein</fullName>
    </recommendedName>
</protein>
<dbReference type="SUPFAM" id="SSF47473">
    <property type="entry name" value="EF-hand"/>
    <property type="match status" value="1"/>
</dbReference>
<evidence type="ECO:0000313" key="4">
    <source>
        <dbReference type="EMBL" id="MFH4979493.1"/>
    </source>
</evidence>
<keyword evidence="2" id="KW-0106">Calcium</keyword>
<gene>
    <name evidence="4" type="ORF">AB6A40_006202</name>
</gene>
<evidence type="ECO:0000256" key="2">
    <source>
        <dbReference type="ARBA" id="ARBA00022837"/>
    </source>
</evidence>
<dbReference type="InterPro" id="IPR018247">
    <property type="entry name" value="EF_Hand_1_Ca_BS"/>
</dbReference>
<dbReference type="Pfam" id="PF13499">
    <property type="entry name" value="EF-hand_7"/>
    <property type="match status" value="1"/>
</dbReference>
<dbReference type="PANTHER" id="PTHR23048">
    <property type="entry name" value="MYOSIN LIGHT CHAIN 1, 3"/>
    <property type="match status" value="1"/>
</dbReference>